<sequence>MIDDGCPHKQFALLDRRTNQSRICTAGEESSCPKGFFCQFSAKRGQFQCCGQSGGCPRGRAAFIAIDGNAQECLPGPNMCQDGYECMKSSIANKNICCSEEANECADNEQLINGSCVISVKPGGACQKSEECAGGSSCIDHTCTCPPEKIVQKDKCVDKECTANQIRIDGICVDRADIGQACKSSLQCVANSHCISGRCDCSKDEKVENNKCVKKKKGEESEDTNKKEKEKEKANSGSGSSETDEKLESEDKKKTLELCPSGQEPYYEKGTHNKMRTCSKIDDDCPFEYKCHFSQQTKQNICCGDPVESRIKPTKSGRTKIGTSSGKPPIKGGHCPTGMSPYLINGKAKSCASGVCPYGYQCKFSSLRKDYYCCSRHTRRVSSNSGHLMAGGCERGSVLLYPSTREPVLCDPLLRGCPNGFLCLPHIKTKVHQCCSVELIRDENEDVEVTCPGYMVKVTKEIDGQQRKVCARTCPKGQRAVNGVCQ</sequence>
<proteinExistence type="predicted"/>
<dbReference type="Pfam" id="PF14625">
    <property type="entry name" value="Lustrin_cystein"/>
    <property type="match status" value="5"/>
</dbReference>
<feature type="region of interest" description="Disordered" evidence="1">
    <location>
        <begin position="223"/>
        <end position="254"/>
    </location>
</feature>
<dbReference type="Pfam" id="PF01683">
    <property type="entry name" value="EB"/>
    <property type="match status" value="2"/>
</dbReference>
<evidence type="ECO:0000259" key="2">
    <source>
        <dbReference type="Pfam" id="PF01683"/>
    </source>
</evidence>
<protein>
    <recommendedName>
        <fullName evidence="2">EB domain-containing protein</fullName>
    </recommendedName>
</protein>
<feature type="compositionally biased region" description="Basic and acidic residues" evidence="1">
    <location>
        <begin position="223"/>
        <end position="234"/>
    </location>
</feature>
<dbReference type="AlphaFoldDB" id="A0A2A2M0F0"/>
<reference evidence="3 4" key="1">
    <citation type="journal article" date="2017" name="Curr. Biol.">
        <title>Genome architecture and evolution of a unichromosomal asexual nematode.</title>
        <authorList>
            <person name="Fradin H."/>
            <person name="Zegar C."/>
            <person name="Gutwein M."/>
            <person name="Lucas J."/>
            <person name="Kovtun M."/>
            <person name="Corcoran D."/>
            <person name="Baugh L.R."/>
            <person name="Kiontke K."/>
            <person name="Gunsalus K."/>
            <person name="Fitch D.H."/>
            <person name="Piano F."/>
        </authorList>
    </citation>
    <scope>NUCLEOTIDE SEQUENCE [LARGE SCALE GENOMIC DNA]</scope>
    <source>
        <strain evidence="3">PF1309</strain>
    </source>
</reference>
<evidence type="ECO:0000256" key="1">
    <source>
        <dbReference type="SAM" id="MobiDB-lite"/>
    </source>
</evidence>
<dbReference type="EMBL" id="LIAE01006286">
    <property type="protein sequence ID" value="PAV91889.1"/>
    <property type="molecule type" value="Genomic_DNA"/>
</dbReference>
<dbReference type="PANTHER" id="PTHR46339">
    <property type="entry name" value="PROTEIN CBG15282-RELATED"/>
    <property type="match status" value="1"/>
</dbReference>
<feature type="domain" description="EB" evidence="2">
    <location>
        <begin position="161"/>
        <end position="212"/>
    </location>
</feature>
<gene>
    <name evidence="3" type="ORF">WR25_14815</name>
</gene>
<dbReference type="STRING" id="2018661.A0A2A2M0F0"/>
<feature type="domain" description="EB" evidence="2">
    <location>
        <begin position="105"/>
        <end position="156"/>
    </location>
</feature>
<dbReference type="InterPro" id="IPR053014">
    <property type="entry name" value="Cuticle_assoc_divergent"/>
</dbReference>
<comment type="caution">
    <text evidence="3">The sequence shown here is derived from an EMBL/GenBank/DDBJ whole genome shotgun (WGS) entry which is preliminary data.</text>
</comment>
<evidence type="ECO:0000313" key="3">
    <source>
        <dbReference type="EMBL" id="PAV91889.1"/>
    </source>
</evidence>
<name>A0A2A2M0F0_9BILA</name>
<dbReference type="Proteomes" id="UP000218231">
    <property type="component" value="Unassembled WGS sequence"/>
</dbReference>
<evidence type="ECO:0000313" key="4">
    <source>
        <dbReference type="Proteomes" id="UP000218231"/>
    </source>
</evidence>
<dbReference type="OrthoDB" id="4473401at2759"/>
<dbReference type="PANTHER" id="PTHR46339:SF5">
    <property type="entry name" value="BPTI_KUNITZ INHIBITOR DOMAIN-CONTAINING PROTEIN"/>
    <property type="match status" value="1"/>
</dbReference>
<dbReference type="InterPro" id="IPR028150">
    <property type="entry name" value="Lustrin_cystein"/>
</dbReference>
<feature type="compositionally biased region" description="Basic and acidic residues" evidence="1">
    <location>
        <begin position="243"/>
        <end position="254"/>
    </location>
</feature>
<dbReference type="InterPro" id="IPR006149">
    <property type="entry name" value="EB_dom"/>
</dbReference>
<dbReference type="InterPro" id="IPR006150">
    <property type="entry name" value="Cys_repeat_1"/>
</dbReference>
<accession>A0A2A2M0F0</accession>
<dbReference type="SMART" id="SM00289">
    <property type="entry name" value="WR1"/>
    <property type="match status" value="7"/>
</dbReference>
<keyword evidence="4" id="KW-1185">Reference proteome</keyword>
<organism evidence="3 4">
    <name type="scientific">Diploscapter pachys</name>
    <dbReference type="NCBI Taxonomy" id="2018661"/>
    <lineage>
        <taxon>Eukaryota</taxon>
        <taxon>Metazoa</taxon>
        <taxon>Ecdysozoa</taxon>
        <taxon>Nematoda</taxon>
        <taxon>Chromadorea</taxon>
        <taxon>Rhabditida</taxon>
        <taxon>Rhabditina</taxon>
        <taxon>Rhabditomorpha</taxon>
        <taxon>Rhabditoidea</taxon>
        <taxon>Rhabditidae</taxon>
        <taxon>Diploscapter</taxon>
    </lineage>
</organism>